<feature type="signal peptide" evidence="2">
    <location>
        <begin position="1"/>
        <end position="18"/>
    </location>
</feature>
<gene>
    <name evidence="3" type="ORF">PHYEVI_LOCUS6711</name>
</gene>
<protein>
    <submittedName>
        <fullName evidence="3">Uncharacterized protein</fullName>
    </submittedName>
</protein>
<proteinExistence type="predicted"/>
<dbReference type="AlphaFoldDB" id="A0A9N9TPN1"/>
<sequence>MDRTLYFILFVLVSTAYCQSFSSFNESVSTSKGTPIVEPTKTMEFGASQRNVSIQRRQSEYVTSTSATSQSQNVGSSDLSPSEARRYYPYFRLRKMYSTHIRQESYPLSNYADPDDPDDKFPTVA</sequence>
<feature type="region of interest" description="Disordered" evidence="1">
    <location>
        <begin position="48"/>
        <end position="82"/>
    </location>
</feature>
<evidence type="ECO:0000256" key="2">
    <source>
        <dbReference type="SAM" id="SignalP"/>
    </source>
</evidence>
<feature type="compositionally biased region" description="Polar residues" evidence="1">
    <location>
        <begin position="48"/>
        <end position="80"/>
    </location>
</feature>
<organism evidence="3 4">
    <name type="scientific">Phyllotreta striolata</name>
    <name type="common">Striped flea beetle</name>
    <name type="synonym">Crioceris striolata</name>
    <dbReference type="NCBI Taxonomy" id="444603"/>
    <lineage>
        <taxon>Eukaryota</taxon>
        <taxon>Metazoa</taxon>
        <taxon>Ecdysozoa</taxon>
        <taxon>Arthropoda</taxon>
        <taxon>Hexapoda</taxon>
        <taxon>Insecta</taxon>
        <taxon>Pterygota</taxon>
        <taxon>Neoptera</taxon>
        <taxon>Endopterygota</taxon>
        <taxon>Coleoptera</taxon>
        <taxon>Polyphaga</taxon>
        <taxon>Cucujiformia</taxon>
        <taxon>Chrysomeloidea</taxon>
        <taxon>Chrysomelidae</taxon>
        <taxon>Galerucinae</taxon>
        <taxon>Alticini</taxon>
        <taxon>Phyllotreta</taxon>
    </lineage>
</organism>
<evidence type="ECO:0000313" key="4">
    <source>
        <dbReference type="Proteomes" id="UP001153712"/>
    </source>
</evidence>
<dbReference type="Proteomes" id="UP001153712">
    <property type="component" value="Chromosome 3"/>
</dbReference>
<reference evidence="3" key="1">
    <citation type="submission" date="2022-01" db="EMBL/GenBank/DDBJ databases">
        <authorList>
            <person name="King R."/>
        </authorList>
    </citation>
    <scope>NUCLEOTIDE SEQUENCE</scope>
</reference>
<accession>A0A9N9TPN1</accession>
<name>A0A9N9TPN1_PHYSR</name>
<dbReference type="EMBL" id="OU900096">
    <property type="protein sequence ID" value="CAG9860356.1"/>
    <property type="molecule type" value="Genomic_DNA"/>
</dbReference>
<evidence type="ECO:0000256" key="1">
    <source>
        <dbReference type="SAM" id="MobiDB-lite"/>
    </source>
</evidence>
<keyword evidence="2" id="KW-0732">Signal</keyword>
<dbReference type="OrthoDB" id="6783782at2759"/>
<evidence type="ECO:0000313" key="3">
    <source>
        <dbReference type="EMBL" id="CAG9860356.1"/>
    </source>
</evidence>
<feature type="region of interest" description="Disordered" evidence="1">
    <location>
        <begin position="105"/>
        <end position="125"/>
    </location>
</feature>
<keyword evidence="4" id="KW-1185">Reference proteome</keyword>
<feature type="chain" id="PRO_5040366325" evidence="2">
    <location>
        <begin position="19"/>
        <end position="125"/>
    </location>
</feature>